<gene>
    <name evidence="3" type="ORF">ENS19_05740</name>
</gene>
<keyword evidence="3" id="KW-0436">Ligase</keyword>
<feature type="region of interest" description="Disordered" evidence="1">
    <location>
        <begin position="1"/>
        <end position="37"/>
    </location>
</feature>
<dbReference type="PANTHER" id="PTHR39465">
    <property type="entry name" value="DNA LIGASE D, 3'-PHOSPHOESTERASE DOMAIN"/>
    <property type="match status" value="1"/>
</dbReference>
<dbReference type="NCBIfam" id="TIGR02777">
    <property type="entry name" value="LigD_PE_dom"/>
    <property type="match status" value="1"/>
</dbReference>
<dbReference type="EMBL" id="DSTX01000011">
    <property type="protein sequence ID" value="HFK20770.1"/>
    <property type="molecule type" value="Genomic_DNA"/>
</dbReference>
<protein>
    <submittedName>
        <fullName evidence="3">ATP-dependent DNA ligase</fullName>
    </submittedName>
</protein>
<name>A0A7C3IXM6_9CREN</name>
<sequence>MGNGGEGGDASKNGSQRAGEGSYVIHDHRSKRPHHDLRLERGGVLKSWALPKGMPSSPGERRLAIMVEDHPLEYGSFEGTIAEGEYGAGEVRIWDRGTYEEVSWSDEKIEFVLKGGKASGKYALVRFRKAGEGAWLLLRGRG</sequence>
<evidence type="ECO:0000259" key="2">
    <source>
        <dbReference type="Pfam" id="PF13298"/>
    </source>
</evidence>
<dbReference type="InterPro" id="IPR014144">
    <property type="entry name" value="LigD_PE_domain"/>
</dbReference>
<accession>A0A7C3IXM6</accession>
<proteinExistence type="predicted"/>
<dbReference type="GO" id="GO:0016874">
    <property type="term" value="F:ligase activity"/>
    <property type="evidence" value="ECO:0007669"/>
    <property type="project" value="UniProtKB-KW"/>
</dbReference>
<evidence type="ECO:0000313" key="3">
    <source>
        <dbReference type="EMBL" id="HFK20770.1"/>
    </source>
</evidence>
<evidence type="ECO:0000256" key="1">
    <source>
        <dbReference type="SAM" id="MobiDB-lite"/>
    </source>
</evidence>
<feature type="domain" description="DNA ligase D 3'-phosphoesterase" evidence="2">
    <location>
        <begin position="26"/>
        <end position="126"/>
    </location>
</feature>
<dbReference type="AlphaFoldDB" id="A0A7C3IXM6"/>
<reference evidence="3" key="1">
    <citation type="journal article" date="2020" name="mSystems">
        <title>Genome- and Community-Level Interaction Insights into Carbon Utilization and Element Cycling Functions of Hydrothermarchaeota in Hydrothermal Sediment.</title>
        <authorList>
            <person name="Zhou Z."/>
            <person name="Liu Y."/>
            <person name="Xu W."/>
            <person name="Pan J."/>
            <person name="Luo Z.H."/>
            <person name="Li M."/>
        </authorList>
    </citation>
    <scope>NUCLEOTIDE SEQUENCE [LARGE SCALE GENOMIC DNA]</scope>
    <source>
        <strain evidence="3">SpSt-468</strain>
    </source>
</reference>
<organism evidence="3">
    <name type="scientific">Candidatus Methanomethylicus mesodigestus</name>
    <dbReference type="NCBI Taxonomy" id="1867258"/>
    <lineage>
        <taxon>Archaea</taxon>
        <taxon>Thermoproteota</taxon>
        <taxon>Methanosuratincolia</taxon>
        <taxon>Candidatus Methanomethylicales</taxon>
        <taxon>Candidatus Methanomethylicaceae</taxon>
        <taxon>Candidatus Methanomethylicus</taxon>
    </lineage>
</organism>
<dbReference type="Pfam" id="PF13298">
    <property type="entry name" value="LigD_N"/>
    <property type="match status" value="1"/>
</dbReference>
<dbReference type="PANTHER" id="PTHR39465:SF1">
    <property type="entry name" value="DNA LIGASE D 3'-PHOSPHOESTERASE DOMAIN-CONTAINING PROTEIN"/>
    <property type="match status" value="1"/>
</dbReference>
<comment type="caution">
    <text evidence="3">The sequence shown here is derived from an EMBL/GenBank/DDBJ whole genome shotgun (WGS) entry which is preliminary data.</text>
</comment>